<feature type="domain" description="RsdA/BaiN/AoA(So)-like Rossmann fold-like" evidence="4">
    <location>
        <begin position="8"/>
        <end position="389"/>
    </location>
</feature>
<protein>
    <submittedName>
        <fullName evidence="6">TIGR03862 family flavoprotein</fullName>
    </submittedName>
</protein>
<evidence type="ECO:0000256" key="3">
    <source>
        <dbReference type="ARBA" id="ARBA00022827"/>
    </source>
</evidence>
<evidence type="ECO:0000256" key="1">
    <source>
        <dbReference type="ARBA" id="ARBA00001974"/>
    </source>
</evidence>
<reference evidence="6 7" key="1">
    <citation type="submission" date="2019-05" db="EMBL/GenBank/DDBJ databases">
        <title>Marivita sp. nov. isolated from sea sediment.</title>
        <authorList>
            <person name="Kim W."/>
        </authorList>
    </citation>
    <scope>NUCLEOTIDE SEQUENCE [LARGE SCALE GENOMIC DNA]</scope>
    <source>
        <strain evidence="6 7">CAU 1492</strain>
    </source>
</reference>
<dbReference type="Gene3D" id="1.10.8.260">
    <property type="entry name" value="HI0933 insert domain-like"/>
    <property type="match status" value="1"/>
</dbReference>
<dbReference type="Proteomes" id="UP001191082">
    <property type="component" value="Unassembled WGS sequence"/>
</dbReference>
<dbReference type="SUPFAM" id="SSF160996">
    <property type="entry name" value="HI0933 insert domain-like"/>
    <property type="match status" value="1"/>
</dbReference>
<dbReference type="InterPro" id="IPR023166">
    <property type="entry name" value="BaiN-like_dom_sf"/>
</dbReference>
<dbReference type="Pfam" id="PF22780">
    <property type="entry name" value="HI0933_like_1st"/>
    <property type="match status" value="1"/>
</dbReference>
<comment type="caution">
    <text evidence="6">The sequence shown here is derived from an EMBL/GenBank/DDBJ whole genome shotgun (WGS) entry which is preliminary data.</text>
</comment>
<dbReference type="PANTHER" id="PTHR42887">
    <property type="entry name" value="OS12G0638800 PROTEIN"/>
    <property type="match status" value="1"/>
</dbReference>
<dbReference type="NCBIfam" id="TIGR00275">
    <property type="entry name" value="aminoacetone oxidase family FAD-binding enzyme"/>
    <property type="match status" value="1"/>
</dbReference>
<comment type="cofactor">
    <cofactor evidence="1">
        <name>FAD</name>
        <dbReference type="ChEBI" id="CHEBI:57692"/>
    </cofactor>
</comment>
<dbReference type="InterPro" id="IPR055178">
    <property type="entry name" value="RsdA/BaiN/AoA(So)-like_dom"/>
</dbReference>
<sequence>MQDDNSPIVVIGGGPAGLMAAEVIAAAGQPVLVAEAKPSLGRKLLMAGKSGLNLTKSESRDVFDAAYAEAAPWLSPMLDAFGPDQVQDWARGLGVDLFTGTSGRVFPMAMKASPLLRAWSARLGSAGVEFRTRWRWAGWDESGALTFDTAQGRETITPAATVLALGGASWARLGSDGAWAGLLAARGVPLAPFAPANAALAVDWSRFMGPVLGTPIKGVAFRSGAYTSRGEGVIAAKGLEGSGIYAVSRGVREGHMLSIDLMPDVPLPEIAARLARPRGKTSLSNHLRKVLSLSPAKAALLNEFARPLPNMPEVLAATIKGLTVHHAGLRPIDEAISTAGGVPQAALNDHLMLRALPGVFCAGEMLDWEAPTGGYLLTGCLATGQAAGRGVLRHLGI</sequence>
<dbReference type="Pfam" id="PF03486">
    <property type="entry name" value="HI0933_like"/>
    <property type="match status" value="1"/>
</dbReference>
<dbReference type="Gene3D" id="2.40.30.10">
    <property type="entry name" value="Translation factors"/>
    <property type="match status" value="1"/>
</dbReference>
<dbReference type="RefSeq" id="WP_138865094.1">
    <property type="nucleotide sequence ID" value="NZ_VCPC01000004.1"/>
</dbReference>
<dbReference type="InterPro" id="IPR004792">
    <property type="entry name" value="BaiN-like"/>
</dbReference>
<name>A0ABY2X4Y6_9RHOB</name>
<dbReference type="Gene3D" id="3.50.50.60">
    <property type="entry name" value="FAD/NAD(P)-binding domain"/>
    <property type="match status" value="1"/>
</dbReference>
<feature type="domain" description="RsdA/BaiN/AoA(So)-like insert" evidence="5">
    <location>
        <begin position="195"/>
        <end position="337"/>
    </location>
</feature>
<evidence type="ECO:0000259" key="5">
    <source>
        <dbReference type="Pfam" id="PF22780"/>
    </source>
</evidence>
<accession>A0ABY2X4Y6</accession>
<dbReference type="InterPro" id="IPR036188">
    <property type="entry name" value="FAD/NAD-bd_sf"/>
</dbReference>
<keyword evidence="7" id="KW-1185">Reference proteome</keyword>
<dbReference type="PRINTS" id="PR00368">
    <property type="entry name" value="FADPNR"/>
</dbReference>
<keyword evidence="2" id="KW-0285">Flavoprotein</keyword>
<dbReference type="NCBIfam" id="TIGR03862">
    <property type="entry name" value="flavo_PP4765"/>
    <property type="match status" value="1"/>
</dbReference>
<dbReference type="InterPro" id="IPR057661">
    <property type="entry name" value="RsdA/BaiN/AoA(So)_Rossmann"/>
</dbReference>
<dbReference type="SUPFAM" id="SSF51905">
    <property type="entry name" value="FAD/NAD(P)-binding domain"/>
    <property type="match status" value="1"/>
</dbReference>
<organism evidence="6 7">
    <name type="scientific">Arenibacterium halophilum</name>
    <dbReference type="NCBI Taxonomy" id="2583821"/>
    <lineage>
        <taxon>Bacteria</taxon>
        <taxon>Pseudomonadati</taxon>
        <taxon>Pseudomonadota</taxon>
        <taxon>Alphaproteobacteria</taxon>
        <taxon>Rhodobacterales</taxon>
        <taxon>Paracoccaceae</taxon>
        <taxon>Arenibacterium</taxon>
    </lineage>
</organism>
<proteinExistence type="predicted"/>
<evidence type="ECO:0000256" key="2">
    <source>
        <dbReference type="ARBA" id="ARBA00022630"/>
    </source>
</evidence>
<dbReference type="EMBL" id="VCPC01000004">
    <property type="protein sequence ID" value="TMV10518.1"/>
    <property type="molecule type" value="Genomic_DNA"/>
</dbReference>
<keyword evidence="3" id="KW-0274">FAD</keyword>
<dbReference type="PANTHER" id="PTHR42887:SF1">
    <property type="entry name" value="BLR3961 PROTEIN"/>
    <property type="match status" value="1"/>
</dbReference>
<evidence type="ECO:0000259" key="4">
    <source>
        <dbReference type="Pfam" id="PF03486"/>
    </source>
</evidence>
<gene>
    <name evidence="6" type="ORF">FGK64_17200</name>
</gene>
<evidence type="ECO:0000313" key="6">
    <source>
        <dbReference type="EMBL" id="TMV10518.1"/>
    </source>
</evidence>
<evidence type="ECO:0000313" key="7">
    <source>
        <dbReference type="Proteomes" id="UP001191082"/>
    </source>
</evidence>
<dbReference type="InterPro" id="IPR022460">
    <property type="entry name" value="Flavoprotein_PP4765"/>
</dbReference>